<evidence type="ECO:0000256" key="5">
    <source>
        <dbReference type="PIRNR" id="PIRNR038471"/>
    </source>
</evidence>
<dbReference type="InterPro" id="IPR007221">
    <property type="entry name" value="MreC"/>
</dbReference>
<keyword evidence="3 5" id="KW-0133">Cell shape</keyword>
<dbReference type="InterPro" id="IPR055342">
    <property type="entry name" value="MreC_beta-barrel_core"/>
</dbReference>
<feature type="compositionally biased region" description="Basic residues" evidence="6">
    <location>
        <begin position="301"/>
        <end position="310"/>
    </location>
</feature>
<feature type="transmembrane region" description="Helical" evidence="7">
    <location>
        <begin position="12"/>
        <end position="32"/>
    </location>
</feature>
<evidence type="ECO:0000256" key="6">
    <source>
        <dbReference type="SAM" id="MobiDB-lite"/>
    </source>
</evidence>
<feature type="domain" description="Rod shape-determining protein MreC beta-barrel core" evidence="8">
    <location>
        <begin position="128"/>
        <end position="272"/>
    </location>
</feature>
<dbReference type="PIRSF" id="PIRSF038471">
    <property type="entry name" value="MreC"/>
    <property type="match status" value="1"/>
</dbReference>
<comment type="similarity">
    <text evidence="1 5">Belongs to the MreC family.</text>
</comment>
<dbReference type="Gene3D" id="2.40.10.340">
    <property type="entry name" value="Rod shape-determining protein MreC, domain 1"/>
    <property type="match status" value="1"/>
</dbReference>
<dbReference type="Pfam" id="PF04085">
    <property type="entry name" value="MreC"/>
    <property type="match status" value="1"/>
</dbReference>
<dbReference type="EMBL" id="JADJOT010000002">
    <property type="protein sequence ID" value="MBK7952815.1"/>
    <property type="molecule type" value="Genomic_DNA"/>
</dbReference>
<organism evidence="9 10">
    <name type="scientific">Candidatus Accumulibacter affinis</name>
    <dbReference type="NCBI Taxonomy" id="2954384"/>
    <lineage>
        <taxon>Bacteria</taxon>
        <taxon>Pseudomonadati</taxon>
        <taxon>Pseudomonadota</taxon>
        <taxon>Betaproteobacteria</taxon>
        <taxon>Candidatus Accumulibacter</taxon>
    </lineage>
</organism>
<dbReference type="InterPro" id="IPR042177">
    <property type="entry name" value="Cell/Rod_1"/>
</dbReference>
<reference evidence="9 10" key="1">
    <citation type="submission" date="2020-10" db="EMBL/GenBank/DDBJ databases">
        <title>Connecting structure to function with the recovery of over 1000 high-quality activated sludge metagenome-assembled genomes encoding full-length rRNA genes using long-read sequencing.</title>
        <authorList>
            <person name="Singleton C.M."/>
            <person name="Petriglieri F."/>
            <person name="Kristensen J.M."/>
            <person name="Kirkegaard R.H."/>
            <person name="Michaelsen T.Y."/>
            <person name="Andersen M.H."/>
            <person name="Karst S.M."/>
            <person name="Dueholm M.S."/>
            <person name="Nielsen P.H."/>
            <person name="Albertsen M."/>
        </authorList>
    </citation>
    <scope>NUCLEOTIDE SEQUENCE [LARGE SCALE GENOMIC DNA]</scope>
    <source>
        <strain evidence="9">Fred_18-Q3-R57-64_BAT3C.720</strain>
    </source>
</reference>
<evidence type="ECO:0000256" key="4">
    <source>
        <dbReference type="ARBA" id="ARBA00032089"/>
    </source>
</evidence>
<dbReference type="Gene3D" id="2.40.10.350">
    <property type="entry name" value="Rod shape-determining protein MreC, domain 2"/>
    <property type="match status" value="1"/>
</dbReference>
<sequence length="310" mass="34222">MDHQPPPFFKRGPAPVALLSFYVALSVALLVVDARMQTLEVLRQALSLFTHPVQHLAHLPAQLLDNAGSYFVSVSRLQEDNAQLKRVRLENVTTLLRTQQLEVENERLRKLLGVKERQQASGQLAQILYSARDPYSRRIVIDKGQQDKVIAGQPVIDDAGIVGQVTRVFPFVAEVTLITDKEQAVPVQIVRTGQRSVVFGLGNGQLELRFLPANADVQEGDVLVTSGLDGIFLPGFPVAKVTHIERNTSYSFARILCMPLAGVENFSEVMILDPRPAVALPEHLAREAAGRDVKSTARSGLAKKKRLKKD</sequence>
<dbReference type="PANTHER" id="PTHR34138:SF1">
    <property type="entry name" value="CELL SHAPE-DETERMINING PROTEIN MREC"/>
    <property type="match status" value="1"/>
</dbReference>
<evidence type="ECO:0000256" key="2">
    <source>
        <dbReference type="ARBA" id="ARBA00013855"/>
    </source>
</evidence>
<dbReference type="GO" id="GO:0008360">
    <property type="term" value="P:regulation of cell shape"/>
    <property type="evidence" value="ECO:0007669"/>
    <property type="project" value="UniProtKB-KW"/>
</dbReference>
<dbReference type="PANTHER" id="PTHR34138">
    <property type="entry name" value="CELL SHAPE-DETERMINING PROTEIN MREC"/>
    <property type="match status" value="1"/>
</dbReference>
<proteinExistence type="inferred from homology"/>
<evidence type="ECO:0000259" key="8">
    <source>
        <dbReference type="Pfam" id="PF04085"/>
    </source>
</evidence>
<dbReference type="InterPro" id="IPR042175">
    <property type="entry name" value="Cell/Rod_MreC_2"/>
</dbReference>
<dbReference type="NCBIfam" id="TIGR00219">
    <property type="entry name" value="mreC"/>
    <property type="match status" value="1"/>
</dbReference>
<name>A0A935T4H6_9PROT</name>
<evidence type="ECO:0000256" key="1">
    <source>
        <dbReference type="ARBA" id="ARBA00009369"/>
    </source>
</evidence>
<gene>
    <name evidence="9" type="primary">mreC</name>
    <name evidence="9" type="ORF">IPK02_01980</name>
</gene>
<evidence type="ECO:0000313" key="10">
    <source>
        <dbReference type="Proteomes" id="UP000706151"/>
    </source>
</evidence>
<dbReference type="GO" id="GO:0005886">
    <property type="term" value="C:plasma membrane"/>
    <property type="evidence" value="ECO:0007669"/>
    <property type="project" value="TreeGrafter"/>
</dbReference>
<keyword evidence="7" id="KW-0812">Transmembrane</keyword>
<protein>
    <recommendedName>
        <fullName evidence="2 5">Cell shape-determining protein MreC</fullName>
    </recommendedName>
    <alternativeName>
        <fullName evidence="4 5">Cell shape protein MreC</fullName>
    </alternativeName>
</protein>
<dbReference type="AlphaFoldDB" id="A0A935T4H6"/>
<keyword evidence="7" id="KW-0472">Membrane</keyword>
<evidence type="ECO:0000313" key="9">
    <source>
        <dbReference type="EMBL" id="MBK7952815.1"/>
    </source>
</evidence>
<accession>A0A935T4H6</accession>
<comment type="caution">
    <text evidence="9">The sequence shown here is derived from an EMBL/GenBank/DDBJ whole genome shotgun (WGS) entry which is preliminary data.</text>
</comment>
<comment type="function">
    <text evidence="5">Involved in formation and maintenance of cell shape.</text>
</comment>
<evidence type="ECO:0000256" key="3">
    <source>
        <dbReference type="ARBA" id="ARBA00022960"/>
    </source>
</evidence>
<keyword evidence="7" id="KW-1133">Transmembrane helix</keyword>
<evidence type="ECO:0000256" key="7">
    <source>
        <dbReference type="SAM" id="Phobius"/>
    </source>
</evidence>
<dbReference type="Proteomes" id="UP000706151">
    <property type="component" value="Unassembled WGS sequence"/>
</dbReference>
<feature type="region of interest" description="Disordered" evidence="6">
    <location>
        <begin position="289"/>
        <end position="310"/>
    </location>
</feature>